<dbReference type="NCBIfam" id="TIGR00277">
    <property type="entry name" value="HDIG"/>
    <property type="match status" value="1"/>
</dbReference>
<keyword evidence="3" id="KW-1185">Reference proteome</keyword>
<dbReference type="Pfam" id="PF13487">
    <property type="entry name" value="HD_5"/>
    <property type="match status" value="1"/>
</dbReference>
<evidence type="ECO:0000313" key="3">
    <source>
        <dbReference type="Proteomes" id="UP000529637"/>
    </source>
</evidence>
<dbReference type="PROSITE" id="PS51832">
    <property type="entry name" value="HD_GYP"/>
    <property type="match status" value="1"/>
</dbReference>
<dbReference type="InterPro" id="IPR037522">
    <property type="entry name" value="HD_GYP_dom"/>
</dbReference>
<sequence length="448" mass="48426">MKVAHPDLIDVQALRVGMFVHLDMGWMSHPFPTSSFKISSPAQIATIRSLGLKRVYWSPQQSDATVGGVVPAQTRPADLVDAAPPGAARATANADVAEVPTDEVAAAEAAQREARERAMRRRRLVVQRAAQKAAQRQYAAATQAFKQAAALVLVRPADARAEAETLTRTLIDKMVGDGELTVRLLTESTGDNASAHAVNVSVVSMLMGRCFGFDEAELLDLGLGALLHDIGKIKLPSRLHHFDESLLPSEKRAYREHVALGAALAESMQLTPGATAVIEQHHEAVNGSGFPAGLNGDRITLAARIVALVNRYDKLCNPPAAARALTPHEALSTLFANGQATFDATLLNRFIKMMGVYPPGSTVQLTDDRYAMVVSVNSTRPLKPRVLVYEPSVPREEALHLDLETADGIGVRRSIKPTHLPRPALDYLAPAQRVAYFFEPFTPELEPA</sequence>
<dbReference type="InterPro" id="IPR021812">
    <property type="entry name" value="DUF3391"/>
</dbReference>
<dbReference type="SMART" id="SM00471">
    <property type="entry name" value="HDc"/>
    <property type="match status" value="1"/>
</dbReference>
<dbReference type="RefSeq" id="WP_176066125.1">
    <property type="nucleotide sequence ID" value="NZ_JABWMJ010000001.1"/>
</dbReference>
<accession>A0A7Y6NKP5</accession>
<dbReference type="PANTHER" id="PTHR45228">
    <property type="entry name" value="CYCLIC DI-GMP PHOSPHODIESTERASE TM_0186-RELATED"/>
    <property type="match status" value="1"/>
</dbReference>
<dbReference type="CDD" id="cd00077">
    <property type="entry name" value="HDc"/>
    <property type="match status" value="1"/>
</dbReference>
<dbReference type="Pfam" id="PF11871">
    <property type="entry name" value="DUF3391"/>
    <property type="match status" value="1"/>
</dbReference>
<dbReference type="InterPro" id="IPR006675">
    <property type="entry name" value="HDIG_dom"/>
</dbReference>
<dbReference type="InterPro" id="IPR003607">
    <property type="entry name" value="HD/PDEase_dom"/>
</dbReference>
<protein>
    <submittedName>
        <fullName evidence="2">DUF3391 domain-containing protein</fullName>
    </submittedName>
</protein>
<dbReference type="SUPFAM" id="SSF109604">
    <property type="entry name" value="HD-domain/PDEase-like"/>
    <property type="match status" value="1"/>
</dbReference>
<dbReference type="PANTHER" id="PTHR45228:SF4">
    <property type="entry name" value="LIPOPROTEIN"/>
    <property type="match status" value="1"/>
</dbReference>
<feature type="domain" description="HD-GYP" evidence="1">
    <location>
        <begin position="171"/>
        <end position="366"/>
    </location>
</feature>
<dbReference type="GO" id="GO:0008081">
    <property type="term" value="F:phosphoric diester hydrolase activity"/>
    <property type="evidence" value="ECO:0007669"/>
    <property type="project" value="UniProtKB-ARBA"/>
</dbReference>
<evidence type="ECO:0000313" key="2">
    <source>
        <dbReference type="EMBL" id="NUZ04856.1"/>
    </source>
</evidence>
<dbReference type="Gene3D" id="1.10.3210.10">
    <property type="entry name" value="Hypothetical protein af1432"/>
    <property type="match status" value="1"/>
</dbReference>
<dbReference type="Proteomes" id="UP000529637">
    <property type="component" value="Unassembled WGS sequence"/>
</dbReference>
<dbReference type="AlphaFoldDB" id="A0A7Y6NKP5"/>
<dbReference type="InterPro" id="IPR052020">
    <property type="entry name" value="Cyclic_di-GMP/3'3'-cGAMP_PDE"/>
</dbReference>
<dbReference type="EMBL" id="JABWMJ010000001">
    <property type="protein sequence ID" value="NUZ04856.1"/>
    <property type="molecule type" value="Genomic_DNA"/>
</dbReference>
<comment type="caution">
    <text evidence="2">The sequence shown here is derived from an EMBL/GenBank/DDBJ whole genome shotgun (WGS) entry which is preliminary data.</text>
</comment>
<evidence type="ECO:0000259" key="1">
    <source>
        <dbReference type="PROSITE" id="PS51832"/>
    </source>
</evidence>
<proteinExistence type="predicted"/>
<name>A0A7Y6NKP5_9BURK</name>
<organism evidence="2 3">
    <name type="scientific">Piscinibacter koreensis</name>
    <dbReference type="NCBI Taxonomy" id="2742824"/>
    <lineage>
        <taxon>Bacteria</taxon>
        <taxon>Pseudomonadati</taxon>
        <taxon>Pseudomonadota</taxon>
        <taxon>Betaproteobacteria</taxon>
        <taxon>Burkholderiales</taxon>
        <taxon>Sphaerotilaceae</taxon>
        <taxon>Piscinibacter</taxon>
    </lineage>
</organism>
<gene>
    <name evidence="2" type="ORF">HQN59_03685</name>
</gene>
<reference evidence="2 3" key="1">
    <citation type="submission" date="2020-06" db="EMBL/GenBank/DDBJ databases">
        <title>Schlegella sp. ID0723 isolated from air conditioner.</title>
        <authorList>
            <person name="Kim D.Y."/>
            <person name="Kim D.-U."/>
        </authorList>
    </citation>
    <scope>NUCLEOTIDE SEQUENCE [LARGE SCALE GENOMIC DNA]</scope>
    <source>
        <strain evidence="2 3">ID0723</strain>
    </source>
</reference>